<sequence>MQIMRGDLTDAEALSKAVEGQDAIISLLGPTGNVAGTPFTDAYHLIFSLMKRWGVRRILAMGTSSIPDPQDEFSIIAFLGVTLIRIIANSAYKDIVSVGKLFDTEATKDGLDWTIFRLGFLRNGAPLSSKAGYIGKNGWVMKNQRADVATWLVAEVENNDSEWIKKKPSLWS</sequence>
<dbReference type="AlphaFoldDB" id="A0A1V6T3B3"/>
<accession>A0A1V6T3B3</accession>
<dbReference type="OrthoDB" id="10254221at2759"/>
<dbReference type="InterPro" id="IPR036291">
    <property type="entry name" value="NAD(P)-bd_dom_sf"/>
</dbReference>
<dbReference type="SUPFAM" id="SSF51735">
    <property type="entry name" value="NAD(P)-binding Rossmann-fold domains"/>
    <property type="match status" value="1"/>
</dbReference>
<evidence type="ECO:0000313" key="4">
    <source>
        <dbReference type="Proteomes" id="UP000191342"/>
    </source>
</evidence>
<dbReference type="PANTHER" id="PTHR43355:SF2">
    <property type="entry name" value="FLAVIN REDUCTASE (NADPH)"/>
    <property type="match status" value="1"/>
</dbReference>
<name>A0A1V6T3B3_9EURO</name>
<evidence type="ECO:0000259" key="2">
    <source>
        <dbReference type="Pfam" id="PF13460"/>
    </source>
</evidence>
<dbReference type="EMBL" id="MLQL01000016">
    <property type="protein sequence ID" value="OQE20686.1"/>
    <property type="molecule type" value="Genomic_DNA"/>
</dbReference>
<dbReference type="Gene3D" id="3.40.50.720">
    <property type="entry name" value="NAD(P)-binding Rossmann-like Domain"/>
    <property type="match status" value="1"/>
</dbReference>
<feature type="domain" description="NAD(P)-binding" evidence="2">
    <location>
        <begin position="2"/>
        <end position="158"/>
    </location>
</feature>
<dbReference type="STRING" id="254877.A0A1V6T3B3"/>
<dbReference type="PANTHER" id="PTHR43355">
    <property type="entry name" value="FLAVIN REDUCTASE (NADPH)"/>
    <property type="match status" value="1"/>
</dbReference>
<comment type="caution">
    <text evidence="3">The sequence shown here is derived from an EMBL/GenBank/DDBJ whole genome shotgun (WGS) entry which is preliminary data.</text>
</comment>
<evidence type="ECO:0000256" key="1">
    <source>
        <dbReference type="ARBA" id="ARBA00038376"/>
    </source>
</evidence>
<reference evidence="4" key="1">
    <citation type="journal article" date="2017" name="Nat. Microbiol.">
        <title>Global analysis of biosynthetic gene clusters reveals vast potential of secondary metabolite production in Penicillium species.</title>
        <authorList>
            <person name="Nielsen J.C."/>
            <person name="Grijseels S."/>
            <person name="Prigent S."/>
            <person name="Ji B."/>
            <person name="Dainat J."/>
            <person name="Nielsen K.F."/>
            <person name="Frisvad J.C."/>
            <person name="Workman M."/>
            <person name="Nielsen J."/>
        </authorList>
    </citation>
    <scope>NUCLEOTIDE SEQUENCE [LARGE SCALE GENOMIC DNA]</scope>
    <source>
        <strain evidence="4">IBT 14082</strain>
    </source>
</reference>
<organism evidence="3 4">
    <name type="scientific">Penicillium flavigenum</name>
    <dbReference type="NCBI Taxonomy" id="254877"/>
    <lineage>
        <taxon>Eukaryota</taxon>
        <taxon>Fungi</taxon>
        <taxon>Dikarya</taxon>
        <taxon>Ascomycota</taxon>
        <taxon>Pezizomycotina</taxon>
        <taxon>Eurotiomycetes</taxon>
        <taxon>Eurotiomycetidae</taxon>
        <taxon>Eurotiales</taxon>
        <taxon>Aspergillaceae</taxon>
        <taxon>Penicillium</taxon>
    </lineage>
</organism>
<dbReference type="InterPro" id="IPR016040">
    <property type="entry name" value="NAD(P)-bd_dom"/>
</dbReference>
<keyword evidence="4" id="KW-1185">Reference proteome</keyword>
<protein>
    <recommendedName>
        <fullName evidence="2">NAD(P)-binding domain-containing protein</fullName>
    </recommendedName>
</protein>
<dbReference type="InterPro" id="IPR051606">
    <property type="entry name" value="Polyketide_Oxido-like"/>
</dbReference>
<gene>
    <name evidence="3" type="ORF">PENFLA_c016G00207</name>
</gene>
<dbReference type="Pfam" id="PF13460">
    <property type="entry name" value="NAD_binding_10"/>
    <property type="match status" value="1"/>
</dbReference>
<dbReference type="Proteomes" id="UP000191342">
    <property type="component" value="Unassembled WGS sequence"/>
</dbReference>
<dbReference type="GO" id="GO:0016646">
    <property type="term" value="F:oxidoreductase activity, acting on the CH-NH group of donors, NAD or NADP as acceptor"/>
    <property type="evidence" value="ECO:0007669"/>
    <property type="project" value="TreeGrafter"/>
</dbReference>
<comment type="similarity">
    <text evidence="1">Belongs to the avfA family.</text>
</comment>
<evidence type="ECO:0000313" key="3">
    <source>
        <dbReference type="EMBL" id="OQE20686.1"/>
    </source>
</evidence>
<proteinExistence type="inferred from homology"/>